<protein>
    <submittedName>
        <fullName evidence="1">Uncharacterized protein</fullName>
    </submittedName>
</protein>
<dbReference type="AlphaFoldDB" id="G5JEB4"/>
<evidence type="ECO:0000313" key="2">
    <source>
        <dbReference type="Proteomes" id="UP000003477"/>
    </source>
</evidence>
<evidence type="ECO:0000313" key="1">
    <source>
        <dbReference type="EMBL" id="EHJ09478.1"/>
    </source>
</evidence>
<comment type="caution">
    <text evidence="1">The sequence shown here is derived from an EMBL/GenBank/DDBJ whole genome shotgun (WGS) entry which is preliminary data.</text>
</comment>
<reference evidence="1 2" key="1">
    <citation type="journal article" date="2011" name="Front. Microbiol.">
        <title>Two Strains of Crocosphaera watsonii with Highly Conserved Genomes are Distinguished by Strain-Specific Features.</title>
        <authorList>
            <person name="Bench S.R."/>
            <person name="Ilikchyan I.N."/>
            <person name="Tripp H.J."/>
            <person name="Zehr J.P."/>
        </authorList>
    </citation>
    <scope>NUCLEOTIDE SEQUENCE [LARGE SCALE GENOMIC DNA]</scope>
    <source>
        <strain evidence="1 2">WH 0003</strain>
    </source>
</reference>
<name>G5JEB4_CROWT</name>
<dbReference type="EMBL" id="AESD01000979">
    <property type="protein sequence ID" value="EHJ09478.1"/>
    <property type="molecule type" value="Genomic_DNA"/>
</dbReference>
<dbReference type="PATRIC" id="fig|423471.3.peg.5373"/>
<sequence length="70" mass="7444">MVSPHFEDLPNSKTSEALAESLGVGKATVERDGQLAIALNTLSELDPSFKSDVLNGSITLTKKEVMDLAL</sequence>
<proteinExistence type="predicted"/>
<dbReference type="Proteomes" id="UP000003477">
    <property type="component" value="Unassembled WGS sequence"/>
</dbReference>
<gene>
    <name evidence="1" type="ORF">CWATWH0003_B101</name>
</gene>
<organism evidence="1 2">
    <name type="scientific">Crocosphaera watsonii WH 0003</name>
    <dbReference type="NCBI Taxonomy" id="423471"/>
    <lineage>
        <taxon>Bacteria</taxon>
        <taxon>Bacillati</taxon>
        <taxon>Cyanobacteriota</taxon>
        <taxon>Cyanophyceae</taxon>
        <taxon>Oscillatoriophycideae</taxon>
        <taxon>Chroococcales</taxon>
        <taxon>Aphanothecaceae</taxon>
        <taxon>Crocosphaera</taxon>
    </lineage>
</organism>
<accession>G5JEB4</accession>